<keyword evidence="3" id="KW-1185">Reference proteome</keyword>
<dbReference type="EMBL" id="JBHSQH010000001">
    <property type="protein sequence ID" value="MFC5971500.1"/>
    <property type="molecule type" value="Genomic_DNA"/>
</dbReference>
<evidence type="ECO:0000313" key="3">
    <source>
        <dbReference type="Proteomes" id="UP001596099"/>
    </source>
</evidence>
<name>A0ABD5RMU8_9EURY</name>
<evidence type="ECO:0000256" key="1">
    <source>
        <dbReference type="SAM" id="MobiDB-lite"/>
    </source>
</evidence>
<organism evidence="2 3">
    <name type="scientific">Halomarina salina</name>
    <dbReference type="NCBI Taxonomy" id="1872699"/>
    <lineage>
        <taxon>Archaea</taxon>
        <taxon>Methanobacteriati</taxon>
        <taxon>Methanobacteriota</taxon>
        <taxon>Stenosarchaea group</taxon>
        <taxon>Halobacteria</taxon>
        <taxon>Halobacteriales</taxon>
        <taxon>Natronomonadaceae</taxon>
        <taxon>Halomarina</taxon>
    </lineage>
</organism>
<protein>
    <submittedName>
        <fullName evidence="2">Uncharacterized protein</fullName>
    </submittedName>
</protein>
<dbReference type="RefSeq" id="WP_247414394.1">
    <property type="nucleotide sequence ID" value="NZ_JALLGW010000001.1"/>
</dbReference>
<dbReference type="Proteomes" id="UP001596099">
    <property type="component" value="Unassembled WGS sequence"/>
</dbReference>
<feature type="region of interest" description="Disordered" evidence="1">
    <location>
        <begin position="1"/>
        <end position="23"/>
    </location>
</feature>
<evidence type="ECO:0000313" key="2">
    <source>
        <dbReference type="EMBL" id="MFC5971500.1"/>
    </source>
</evidence>
<dbReference type="AlphaFoldDB" id="A0ABD5RMU8"/>
<proteinExistence type="predicted"/>
<accession>A0ABD5RMU8</accession>
<sequence length="127" mass="13335">MPIDADEWEAGAATGDDWDEVNDPLGTEKRLIVAFLGEDIGKAYRKTEILKGVEFAADDAPGTRRGPVGAIGDAVLDAVSHVAAAGIVLGDLDQALTELVEAGVVERREIATDDGTETYYRMAGASS</sequence>
<comment type="caution">
    <text evidence="2">The sequence shown here is derived from an EMBL/GenBank/DDBJ whole genome shotgun (WGS) entry which is preliminary data.</text>
</comment>
<reference evidence="2 3" key="1">
    <citation type="journal article" date="2019" name="Int. J. Syst. Evol. Microbiol.">
        <title>The Global Catalogue of Microorganisms (GCM) 10K type strain sequencing project: providing services to taxonomists for standard genome sequencing and annotation.</title>
        <authorList>
            <consortium name="The Broad Institute Genomics Platform"/>
            <consortium name="The Broad Institute Genome Sequencing Center for Infectious Disease"/>
            <person name="Wu L."/>
            <person name="Ma J."/>
        </authorList>
    </citation>
    <scope>NUCLEOTIDE SEQUENCE [LARGE SCALE GENOMIC DNA]</scope>
    <source>
        <strain evidence="2 3">CGMCC 1.12543</strain>
    </source>
</reference>
<gene>
    <name evidence="2" type="ORF">ACFPYI_09175</name>
</gene>